<keyword evidence="3" id="KW-1185">Reference proteome</keyword>
<evidence type="ECO:0000313" key="2">
    <source>
        <dbReference type="EMBL" id="RYO80402.1"/>
    </source>
</evidence>
<dbReference type="EMBL" id="QJNS01000291">
    <property type="protein sequence ID" value="RYO80402.1"/>
    <property type="molecule type" value="Genomic_DNA"/>
</dbReference>
<feature type="region of interest" description="Disordered" evidence="1">
    <location>
        <begin position="189"/>
        <end position="213"/>
    </location>
</feature>
<comment type="caution">
    <text evidence="2">The sequence shown here is derived from an EMBL/GenBank/DDBJ whole genome shotgun (WGS) entry which is preliminary data.</text>
</comment>
<dbReference type="Proteomes" id="UP000294003">
    <property type="component" value="Unassembled WGS sequence"/>
</dbReference>
<gene>
    <name evidence="2" type="ORF">DL762_007674</name>
</gene>
<feature type="compositionally biased region" description="Polar residues" evidence="1">
    <location>
        <begin position="8"/>
        <end position="19"/>
    </location>
</feature>
<organism evidence="2 3">
    <name type="scientific">Monosporascus cannonballus</name>
    <dbReference type="NCBI Taxonomy" id="155416"/>
    <lineage>
        <taxon>Eukaryota</taxon>
        <taxon>Fungi</taxon>
        <taxon>Dikarya</taxon>
        <taxon>Ascomycota</taxon>
        <taxon>Pezizomycotina</taxon>
        <taxon>Sordariomycetes</taxon>
        <taxon>Xylariomycetidae</taxon>
        <taxon>Xylariales</taxon>
        <taxon>Xylariales incertae sedis</taxon>
        <taxon>Monosporascus</taxon>
    </lineage>
</organism>
<name>A0ABY0H1M6_9PEZI</name>
<protein>
    <submittedName>
        <fullName evidence="2">Uncharacterized protein</fullName>
    </submittedName>
</protein>
<reference evidence="2 3" key="1">
    <citation type="submission" date="2018-06" db="EMBL/GenBank/DDBJ databases">
        <title>Complete Genomes of Monosporascus.</title>
        <authorList>
            <person name="Robinson A.J."/>
            <person name="Natvig D.O."/>
        </authorList>
    </citation>
    <scope>NUCLEOTIDE SEQUENCE [LARGE SCALE GENOMIC DNA]</scope>
    <source>
        <strain evidence="2 3">CBS 609.92</strain>
    </source>
</reference>
<evidence type="ECO:0000256" key="1">
    <source>
        <dbReference type="SAM" id="MobiDB-lite"/>
    </source>
</evidence>
<sequence length="472" mass="52990">MRPCKALPQSSARLCQPYSSARRIPRHYATGQSRDVAQPRAPSAAPTTGPKNGEEPFNVDPVNKKIETAVGDLPLSPVMDPLFWEARQRYQTPKAKPGKAQNSVERQFRVNPFAKALATPLRQCSITHKRLPKFFLQDFNLIQHPETGAPWWVPRSLMRHESHVAEQPDKEEISEAIQKEEAAISAEMDVRTTTPENEEEVEASAVTDTDTGKGGRPYGPSAYALARKDLFAAFKTEGSGFINSHKRLFGGSSSRYRTFGGRAVWREDMDTYILDLMQREVVDHLLYLSKLCVEQGRYYVVRCYGWDDVQHKHKGALLWFQNETHGGTPPGPFATFDTHTRNLHGENNPVAVAVHNMPMLLGYEQAARLRSEARVFSEGSIFMLAGRRTTNLQANLWRLQGAGSSLADAYRYTPAQADALLSAKYEELLGQDARKVDDTGYEKRPPDEISTRDPGIIRCYIILPSARARYLG</sequence>
<proteinExistence type="predicted"/>
<feature type="region of interest" description="Disordered" evidence="1">
    <location>
        <begin position="1"/>
        <end position="60"/>
    </location>
</feature>
<evidence type="ECO:0000313" key="3">
    <source>
        <dbReference type="Proteomes" id="UP000294003"/>
    </source>
</evidence>
<accession>A0ABY0H1M6</accession>